<dbReference type="PANTHER" id="PTHR38682:SF1">
    <property type="entry name" value="V-TYPE ATP SYNTHASE SUBUNIT C"/>
    <property type="match status" value="1"/>
</dbReference>
<dbReference type="Pfam" id="PF01992">
    <property type="entry name" value="vATP-synt_AC39"/>
    <property type="match status" value="1"/>
</dbReference>
<dbReference type="HOGENOM" id="CLU_064887_1_0_0"/>
<dbReference type="AlphaFoldDB" id="H2J5M2"/>
<keyword evidence="1" id="KW-0813">Transport</keyword>
<dbReference type="KEGG" id="mpz:Marpi_0567"/>
<dbReference type="RefSeq" id="WP_014296080.1">
    <property type="nucleotide sequence ID" value="NC_016751.1"/>
</dbReference>
<dbReference type="SUPFAM" id="SSF103486">
    <property type="entry name" value="V-type ATP synthase subunit C"/>
    <property type="match status" value="1"/>
</dbReference>
<keyword evidence="4" id="KW-1185">Reference proteome</keyword>
<dbReference type="InterPro" id="IPR036079">
    <property type="entry name" value="ATPase_csu/dsu_sf"/>
</dbReference>
<dbReference type="Proteomes" id="UP000007161">
    <property type="component" value="Chromosome"/>
</dbReference>
<dbReference type="InterPro" id="IPR050873">
    <property type="entry name" value="V-ATPase_V0D/AC39_subunit"/>
</dbReference>
<accession>H2J5M2</accession>
<evidence type="ECO:0000256" key="1">
    <source>
        <dbReference type="ARBA" id="ARBA00022448"/>
    </source>
</evidence>
<proteinExistence type="predicted"/>
<gene>
    <name evidence="3" type="ordered locus">Marpi_0567</name>
</gene>
<reference evidence="4" key="2">
    <citation type="submission" date="2012-01" db="EMBL/GenBank/DDBJ databases">
        <title>Complete sequence of chromosome of Marinitoga piezophila KA3.</title>
        <authorList>
            <person name="Lucas S."/>
            <person name="Han J."/>
            <person name="Lapidus A."/>
            <person name="Cheng J.-F."/>
            <person name="Goodwin L."/>
            <person name="Pitluck S."/>
            <person name="Peters L."/>
            <person name="Mikhailova N."/>
            <person name="Teshima H."/>
            <person name="Detter J.C."/>
            <person name="Han C."/>
            <person name="Tapia R."/>
            <person name="Land M."/>
            <person name="Hauser L."/>
            <person name="Kyrpides N."/>
            <person name="Ivanova N."/>
            <person name="Pagani I."/>
            <person name="Jebbar M."/>
            <person name="Vannier P."/>
            <person name="Oger P."/>
            <person name="Cario A."/>
            <person name="Bartlett D."/>
            <person name="Noll K.M."/>
            <person name="Woyke T."/>
        </authorList>
    </citation>
    <scope>NUCLEOTIDE SEQUENCE [LARGE SCALE GENOMIC DNA]</scope>
    <source>
        <strain evidence="4">DSM 14283 / JCM 11233 / KA3</strain>
    </source>
</reference>
<dbReference type="eggNOG" id="COG1527">
    <property type="taxonomic scope" value="Bacteria"/>
</dbReference>
<keyword evidence="2" id="KW-0406">Ion transport</keyword>
<dbReference type="OrthoDB" id="43045at2"/>
<dbReference type="GO" id="GO:0046961">
    <property type="term" value="F:proton-transporting ATPase activity, rotational mechanism"/>
    <property type="evidence" value="ECO:0007669"/>
    <property type="project" value="InterPro"/>
</dbReference>
<sequence>MKFPALMSKVKVLHSKILTEEDFNNLINTETVTEVTEYLKANTHYKEYFENVDISKLHRRDVEILIRQAILKDFYNIYFYLPVEGQRFFKLMEKRFEIENIKFILRSLHSEHPEYITEEKFFPLYHQSISTDTLLTIKSFDDALNVFKNSVYGSIFEPAYSNYQKNGKIQYLLNAFDFWYFTNMKSMLSLMPMFGKNLKYLFYEQMDLANIQWIYRSRILFKLSPEEVLNFLMPIHYRLTQDELRELANASNTDEFLAKLTENKYGEFFKNIDPEIFPYIIERLCERILLKSSRKLISHTQNGFDVMSGYLYIREYEYKDLITLIEGKRYKLPNEKIKEFLLLMGV</sequence>
<protein>
    <submittedName>
        <fullName evidence="3">Archaeal/vacuolar-type H+-ATPase subunit C</fullName>
    </submittedName>
</protein>
<name>H2J5M2_MARPK</name>
<dbReference type="Gene3D" id="1.10.132.50">
    <property type="entry name" value="ATP synthase (C/AC39) subunit, domain 3"/>
    <property type="match status" value="3"/>
</dbReference>
<dbReference type="STRING" id="443254.Marpi_0567"/>
<dbReference type="PANTHER" id="PTHR38682">
    <property type="entry name" value="V-TYPE ATP SYNTHASE SUBUNIT C"/>
    <property type="match status" value="1"/>
</dbReference>
<evidence type="ECO:0000313" key="3">
    <source>
        <dbReference type="EMBL" id="AEX85008.1"/>
    </source>
</evidence>
<evidence type="ECO:0000256" key="2">
    <source>
        <dbReference type="ARBA" id="ARBA00023065"/>
    </source>
</evidence>
<organism evidence="3 4">
    <name type="scientific">Marinitoga piezophila (strain DSM 14283 / JCM 11233 / KA3)</name>
    <dbReference type="NCBI Taxonomy" id="443254"/>
    <lineage>
        <taxon>Bacteria</taxon>
        <taxon>Thermotogati</taxon>
        <taxon>Thermotogota</taxon>
        <taxon>Thermotogae</taxon>
        <taxon>Petrotogales</taxon>
        <taxon>Petrotogaceae</taxon>
        <taxon>Marinitoga</taxon>
    </lineage>
</organism>
<dbReference type="InterPro" id="IPR002843">
    <property type="entry name" value="ATPase_V0-cplx_csu/dsu"/>
</dbReference>
<reference evidence="3 4" key="1">
    <citation type="journal article" date="2012" name="J. Bacteriol.">
        <title>Complete Genome Sequence of the Thermophilic, Piezophilic, Heterotrophic Bacterium Marinitoga piezophila KA3.</title>
        <authorList>
            <person name="Lucas S."/>
            <person name="Han J."/>
            <person name="Lapidus A."/>
            <person name="Cheng J.F."/>
            <person name="Goodwin L.A."/>
            <person name="Pitluck S."/>
            <person name="Peters L."/>
            <person name="Mikhailova N."/>
            <person name="Teshima H."/>
            <person name="Detter J.C."/>
            <person name="Han C."/>
            <person name="Tapia R."/>
            <person name="Land M."/>
            <person name="Hauser L."/>
            <person name="Kyrpides N.C."/>
            <person name="Ivanova N."/>
            <person name="Pagani I."/>
            <person name="Vannier P."/>
            <person name="Oger P."/>
            <person name="Bartlett D.H."/>
            <person name="Noll K.M."/>
            <person name="Woyke T."/>
            <person name="Jebbar M."/>
        </authorList>
    </citation>
    <scope>NUCLEOTIDE SEQUENCE [LARGE SCALE GENOMIC DNA]</scope>
    <source>
        <strain evidence="4">DSM 14283 / JCM 11233 / KA3</strain>
    </source>
</reference>
<dbReference type="InterPro" id="IPR044911">
    <property type="entry name" value="V-type_ATPase_csu/dsu_dom_3"/>
</dbReference>
<evidence type="ECO:0000313" key="4">
    <source>
        <dbReference type="Proteomes" id="UP000007161"/>
    </source>
</evidence>
<dbReference type="EMBL" id="CP003257">
    <property type="protein sequence ID" value="AEX85008.1"/>
    <property type="molecule type" value="Genomic_DNA"/>
</dbReference>